<keyword evidence="1" id="KW-1133">Transmembrane helix</keyword>
<dbReference type="EMBL" id="JABACJ020000036">
    <property type="protein sequence ID" value="MBU3878501.1"/>
    <property type="molecule type" value="Genomic_DNA"/>
</dbReference>
<gene>
    <name evidence="2" type="ORF">HGO97_022125</name>
</gene>
<name>A0ABS6DBK0_9FIRM</name>
<organism evidence="2 3">
    <name type="scientific">Faecalicatena faecalis</name>
    <dbReference type="NCBI Taxonomy" id="2726362"/>
    <lineage>
        <taxon>Bacteria</taxon>
        <taxon>Bacillati</taxon>
        <taxon>Bacillota</taxon>
        <taxon>Clostridia</taxon>
        <taxon>Lachnospirales</taxon>
        <taxon>Lachnospiraceae</taxon>
        <taxon>Faecalicatena</taxon>
    </lineage>
</organism>
<dbReference type="RefSeq" id="WP_216245323.1">
    <property type="nucleotide sequence ID" value="NZ_JABACJ020000036.1"/>
</dbReference>
<evidence type="ECO:0000313" key="3">
    <source>
        <dbReference type="Proteomes" id="UP000723714"/>
    </source>
</evidence>
<keyword evidence="1" id="KW-0812">Transmembrane</keyword>
<protein>
    <submittedName>
        <fullName evidence="2">Uncharacterized protein</fullName>
    </submittedName>
</protein>
<dbReference type="Proteomes" id="UP000723714">
    <property type="component" value="Unassembled WGS sequence"/>
</dbReference>
<feature type="transmembrane region" description="Helical" evidence="1">
    <location>
        <begin position="48"/>
        <end position="69"/>
    </location>
</feature>
<comment type="caution">
    <text evidence="2">The sequence shown here is derived from an EMBL/GenBank/DDBJ whole genome shotgun (WGS) entry which is preliminary data.</text>
</comment>
<proteinExistence type="predicted"/>
<evidence type="ECO:0000256" key="1">
    <source>
        <dbReference type="SAM" id="Phobius"/>
    </source>
</evidence>
<reference evidence="2 3" key="1">
    <citation type="submission" date="2021-06" db="EMBL/GenBank/DDBJ databases">
        <title>Faecalicatena sp. nov. isolated from porcine feces.</title>
        <authorList>
            <person name="Oh B.S."/>
            <person name="Lee J.H."/>
        </authorList>
    </citation>
    <scope>NUCLEOTIDE SEQUENCE [LARGE SCALE GENOMIC DNA]</scope>
    <source>
        <strain evidence="2 3">AGMB00832</strain>
    </source>
</reference>
<feature type="transmembrane region" description="Helical" evidence="1">
    <location>
        <begin position="7"/>
        <end position="28"/>
    </location>
</feature>
<accession>A0ABS6DBK0</accession>
<keyword evidence="1" id="KW-0472">Membrane</keyword>
<sequence>MKKLYSILKTILWCFIGVFIGSSIYQYYDYKVHPGLYEMQSAPWYLSIEIRGIFTAVIVVIILVAMWIIRKKMN</sequence>
<evidence type="ECO:0000313" key="2">
    <source>
        <dbReference type="EMBL" id="MBU3878501.1"/>
    </source>
</evidence>
<keyword evidence="3" id="KW-1185">Reference proteome</keyword>